<feature type="transmembrane region" description="Helical" evidence="1">
    <location>
        <begin position="26"/>
        <end position="49"/>
    </location>
</feature>
<keyword evidence="1" id="KW-0472">Membrane</keyword>
<gene>
    <name evidence="2" type="ORF">CWO92_09390</name>
</gene>
<comment type="caution">
    <text evidence="2">The sequence shown here is derived from an EMBL/GenBank/DDBJ whole genome shotgun (WGS) entry which is preliminary data.</text>
</comment>
<feature type="transmembrane region" description="Helical" evidence="1">
    <location>
        <begin position="85"/>
        <end position="107"/>
    </location>
</feature>
<protein>
    <submittedName>
        <fullName evidence="2">Uncharacterized protein</fullName>
    </submittedName>
</protein>
<keyword evidence="3" id="KW-1185">Reference proteome</keyword>
<dbReference type="Pfam" id="PF14184">
    <property type="entry name" value="YrvL"/>
    <property type="match status" value="1"/>
</dbReference>
<reference evidence="2 3" key="1">
    <citation type="submission" date="2017-11" db="EMBL/GenBank/DDBJ databases">
        <title>Bacillus camelliae sp. nov., isolated from pu'er tea.</title>
        <authorList>
            <person name="Niu L."/>
        </authorList>
    </citation>
    <scope>NUCLEOTIDE SEQUENCE [LARGE SCALE GENOMIC DNA]</scope>
    <source>
        <strain evidence="2 3">7578-1</strain>
    </source>
</reference>
<dbReference type="OrthoDB" id="2942075at2"/>
<dbReference type="AlphaFoldDB" id="A0A2N3LL81"/>
<organism evidence="2 3">
    <name type="scientific">Heyndrickxia camelliae</name>
    <dbReference type="NCBI Taxonomy" id="1707093"/>
    <lineage>
        <taxon>Bacteria</taxon>
        <taxon>Bacillati</taxon>
        <taxon>Bacillota</taxon>
        <taxon>Bacilli</taxon>
        <taxon>Bacillales</taxon>
        <taxon>Bacillaceae</taxon>
        <taxon>Heyndrickxia</taxon>
    </lineage>
</organism>
<dbReference type="InterPro" id="IPR025912">
    <property type="entry name" value="YrvL"/>
</dbReference>
<keyword evidence="1" id="KW-1133">Transmembrane helix</keyword>
<accession>A0A2N3LL81</accession>
<dbReference type="EMBL" id="PIQO01000005">
    <property type="protein sequence ID" value="PKR85390.1"/>
    <property type="molecule type" value="Genomic_DNA"/>
</dbReference>
<evidence type="ECO:0000313" key="2">
    <source>
        <dbReference type="EMBL" id="PKR85390.1"/>
    </source>
</evidence>
<name>A0A2N3LL81_9BACI</name>
<proteinExistence type="predicted"/>
<keyword evidence="1" id="KW-0812">Transmembrane</keyword>
<evidence type="ECO:0000313" key="3">
    <source>
        <dbReference type="Proteomes" id="UP000233440"/>
    </source>
</evidence>
<dbReference type="Proteomes" id="UP000233440">
    <property type="component" value="Unassembled WGS sequence"/>
</dbReference>
<sequence length="114" mass="12898">MGSIFFGFVGFFNLFGVRCTSPYSLINFILLLFLYGGVVDLISITLITLLSQYVSGKYKSFFTRMLIDCTFTWLALHMVDEAMNSITIPLKTETVAVLLLFIIVNAFDNKEKSK</sequence>
<evidence type="ECO:0000256" key="1">
    <source>
        <dbReference type="SAM" id="Phobius"/>
    </source>
</evidence>